<sequence length="86" mass="9709">MEHVTRKFKPLCLWPGHRGNVLSAPQLHRLHQLIVMKMVDAALRFDTTPPVGYCTGGVTTLLLVNIYYHRPVSCLCFHFKSSVSSS</sequence>
<organism evidence="1">
    <name type="scientific">Alectorobius mimon</name>
    <dbReference type="NCBI Taxonomy" id="360319"/>
    <lineage>
        <taxon>Eukaryota</taxon>
        <taxon>Metazoa</taxon>
        <taxon>Ecdysozoa</taxon>
        <taxon>Arthropoda</taxon>
        <taxon>Chelicerata</taxon>
        <taxon>Arachnida</taxon>
        <taxon>Acari</taxon>
        <taxon>Parasitiformes</taxon>
        <taxon>Ixodida</taxon>
        <taxon>Ixodoidea</taxon>
        <taxon>Argasidae</taxon>
        <taxon>Ornithodorinae</taxon>
        <taxon>Alectorobius</taxon>
    </lineage>
</organism>
<protein>
    <submittedName>
        <fullName evidence="1">Uncharacterized protein</fullName>
    </submittedName>
</protein>
<dbReference type="EMBL" id="GEIB01001981">
    <property type="protein sequence ID" value="JAR86462.1"/>
    <property type="molecule type" value="Transcribed_RNA"/>
</dbReference>
<reference evidence="1" key="1">
    <citation type="submission" date="2016-03" db="EMBL/GenBank/DDBJ databases">
        <title>Gut transcriptome analysis on engorged females of Ornithodoros mimon (Acari: Argasidae) and phylogenetic inferences of soft ticks.</title>
        <authorList>
            <person name="Landulfo G.A."/>
            <person name="Giovanni D."/>
            <person name="Carvalho E."/>
            <person name="Junqueira-de-Azevedo I."/>
            <person name="Patane J."/>
            <person name="Mendoca R."/>
            <person name="Barros-Battesti D."/>
        </authorList>
    </citation>
    <scope>NUCLEOTIDE SEQUENCE</scope>
    <source>
        <strain evidence="1">Females</strain>
        <tissue evidence="1">Gut</tissue>
    </source>
</reference>
<evidence type="ECO:0000313" key="1">
    <source>
        <dbReference type="EMBL" id="JAR86462.1"/>
    </source>
</evidence>
<name>A0A147B7T5_9ACAR</name>
<accession>A0A147B7T5</accession>
<dbReference type="AlphaFoldDB" id="A0A147B7T5"/>
<proteinExistence type="predicted"/>